<protein>
    <submittedName>
        <fullName evidence="1">Uncharacterized protein</fullName>
    </submittedName>
</protein>
<proteinExistence type="predicted"/>
<accession>A0A0E9VX45</accession>
<dbReference type="EMBL" id="GBXM01026764">
    <property type="protein sequence ID" value="JAH81813.1"/>
    <property type="molecule type" value="Transcribed_RNA"/>
</dbReference>
<dbReference type="AlphaFoldDB" id="A0A0E9VX45"/>
<sequence length="22" mass="2656">MLVRCGMRPSFHYFLEHCTQEA</sequence>
<reference evidence="1" key="1">
    <citation type="submission" date="2014-11" db="EMBL/GenBank/DDBJ databases">
        <authorList>
            <person name="Amaro Gonzalez C."/>
        </authorList>
    </citation>
    <scope>NUCLEOTIDE SEQUENCE</scope>
</reference>
<organism evidence="1">
    <name type="scientific">Anguilla anguilla</name>
    <name type="common">European freshwater eel</name>
    <name type="synonym">Muraena anguilla</name>
    <dbReference type="NCBI Taxonomy" id="7936"/>
    <lineage>
        <taxon>Eukaryota</taxon>
        <taxon>Metazoa</taxon>
        <taxon>Chordata</taxon>
        <taxon>Craniata</taxon>
        <taxon>Vertebrata</taxon>
        <taxon>Euteleostomi</taxon>
        <taxon>Actinopterygii</taxon>
        <taxon>Neopterygii</taxon>
        <taxon>Teleostei</taxon>
        <taxon>Anguilliformes</taxon>
        <taxon>Anguillidae</taxon>
        <taxon>Anguilla</taxon>
    </lineage>
</organism>
<name>A0A0E9VX45_ANGAN</name>
<reference evidence="1" key="2">
    <citation type="journal article" date="2015" name="Fish Shellfish Immunol.">
        <title>Early steps in the European eel (Anguilla anguilla)-Vibrio vulnificus interaction in the gills: Role of the RtxA13 toxin.</title>
        <authorList>
            <person name="Callol A."/>
            <person name="Pajuelo D."/>
            <person name="Ebbesson L."/>
            <person name="Teles M."/>
            <person name="MacKenzie S."/>
            <person name="Amaro C."/>
        </authorList>
    </citation>
    <scope>NUCLEOTIDE SEQUENCE</scope>
</reference>
<evidence type="ECO:0000313" key="1">
    <source>
        <dbReference type="EMBL" id="JAH81813.1"/>
    </source>
</evidence>